<dbReference type="SUPFAM" id="SSF55811">
    <property type="entry name" value="Nudix"/>
    <property type="match status" value="1"/>
</dbReference>
<evidence type="ECO:0000313" key="6">
    <source>
        <dbReference type="EMBL" id="KLU22846.1"/>
    </source>
</evidence>
<dbReference type="AlphaFoldDB" id="A0A0J1CR79"/>
<dbReference type="Pfam" id="PF00293">
    <property type="entry name" value="NUDIX"/>
    <property type="match status" value="1"/>
</dbReference>
<sequence>MKPDRWTPRVTVAAIVERDGRFLVIEEQTSDGLRINQPAGHLEAGETLVDAVKRETLEETAHHFEPEALVGTYLTHFERPGRSVTYLRFTFCGTTSGEVPGMELDSGIVRTMWLTADELRACADRHRSPAVLECLDHYLAGRRVPLDFIHTHSVAPVRVQDLNSASGK</sequence>
<dbReference type="RefSeq" id="WP_047895678.1">
    <property type="nucleotide sequence ID" value="NZ_AEJF01000173.1"/>
</dbReference>
<comment type="subunit">
    <text evidence="2 4">Monomer.</text>
</comment>
<dbReference type="InterPro" id="IPR015797">
    <property type="entry name" value="NUDIX_hydrolase-like_dom_sf"/>
</dbReference>
<dbReference type="GO" id="GO:0017111">
    <property type="term" value="F:ribonucleoside triphosphate phosphatase activity"/>
    <property type="evidence" value="ECO:0007669"/>
    <property type="project" value="InterPro"/>
</dbReference>
<evidence type="ECO:0000259" key="5">
    <source>
        <dbReference type="PROSITE" id="PS51462"/>
    </source>
</evidence>
<name>A0A0J1CR79_9BURK</name>
<evidence type="ECO:0000256" key="4">
    <source>
        <dbReference type="RuleBase" id="RU364043"/>
    </source>
</evidence>
<protein>
    <recommendedName>
        <fullName evidence="3 4">Phosphatase NudJ</fullName>
        <ecNumber evidence="4">3.6.1.-</ecNumber>
    </recommendedName>
</protein>
<accession>A0A0J1CR79</accession>
<evidence type="ECO:0000256" key="2">
    <source>
        <dbReference type="ARBA" id="ARBA00011245"/>
    </source>
</evidence>
<feature type="domain" description="Nudix hydrolase" evidence="5">
    <location>
        <begin position="7"/>
        <end position="136"/>
    </location>
</feature>
<dbReference type="PANTHER" id="PTHR43222">
    <property type="entry name" value="NUDIX HYDROLASE 23"/>
    <property type="match status" value="1"/>
</dbReference>
<dbReference type="InterPro" id="IPR033713">
    <property type="entry name" value="NudJ"/>
</dbReference>
<evidence type="ECO:0000313" key="7">
    <source>
        <dbReference type="Proteomes" id="UP000035963"/>
    </source>
</evidence>
<reference evidence="6 7" key="1">
    <citation type="journal article" date="2015" name="Genome Announc.">
        <title>Draft Genome Sequence of Burkholderia sp. Strain PML1(12), an Ectomycorrhizosphere-Inhabiting Bacterium with Effective Mineral-Weathering Ability.</title>
        <authorList>
            <person name="Uroz S."/>
            <person name="Oger P."/>
        </authorList>
    </citation>
    <scope>NUCLEOTIDE SEQUENCE [LARGE SCALE GENOMIC DNA]</scope>
    <source>
        <strain evidence="7">PML1(12)</strain>
    </source>
</reference>
<dbReference type="PANTHER" id="PTHR43222:SF11">
    <property type="entry name" value="PHOSPHATASE NUDJ"/>
    <property type="match status" value="1"/>
</dbReference>
<gene>
    <name evidence="4" type="primary">nudJ</name>
    <name evidence="6" type="ORF">EOS_29285</name>
</gene>
<keyword evidence="4 6" id="KW-0378">Hydrolase</keyword>
<dbReference type="PROSITE" id="PS51462">
    <property type="entry name" value="NUDIX"/>
    <property type="match status" value="1"/>
</dbReference>
<keyword evidence="7" id="KW-1185">Reference proteome</keyword>
<dbReference type="Proteomes" id="UP000035963">
    <property type="component" value="Unassembled WGS sequence"/>
</dbReference>
<comment type="caution">
    <text evidence="6">The sequence shown here is derived from an EMBL/GenBank/DDBJ whole genome shotgun (WGS) entry which is preliminary data.</text>
</comment>
<evidence type="ECO:0000256" key="1">
    <source>
        <dbReference type="ARBA" id="ARBA00007608"/>
    </source>
</evidence>
<dbReference type="CDD" id="cd03675">
    <property type="entry name" value="NUDIX_Hydrolase"/>
    <property type="match status" value="1"/>
</dbReference>
<dbReference type="PATRIC" id="fig|908627.4.peg.6540"/>
<dbReference type="OrthoDB" id="8594221at2"/>
<keyword evidence="4" id="KW-0460">Magnesium</keyword>
<organism evidence="6 7">
    <name type="scientific">Caballeronia mineralivorans PML1(12)</name>
    <dbReference type="NCBI Taxonomy" id="908627"/>
    <lineage>
        <taxon>Bacteria</taxon>
        <taxon>Pseudomonadati</taxon>
        <taxon>Pseudomonadota</taxon>
        <taxon>Betaproteobacteria</taxon>
        <taxon>Burkholderiales</taxon>
        <taxon>Burkholderiaceae</taxon>
        <taxon>Caballeronia</taxon>
    </lineage>
</organism>
<dbReference type="EMBL" id="AEJF01000173">
    <property type="protein sequence ID" value="KLU22846.1"/>
    <property type="molecule type" value="Genomic_DNA"/>
</dbReference>
<dbReference type="EC" id="3.6.1.-" evidence="4"/>
<dbReference type="InterPro" id="IPR000086">
    <property type="entry name" value="NUDIX_hydrolase_dom"/>
</dbReference>
<proteinExistence type="inferred from homology"/>
<dbReference type="GO" id="GO:0017110">
    <property type="term" value="F:nucleoside diphosphate phosphatase activity"/>
    <property type="evidence" value="ECO:0007669"/>
    <property type="project" value="InterPro"/>
</dbReference>
<comment type="cofactor">
    <cofactor evidence="4">
        <name>Mg(2+)</name>
        <dbReference type="ChEBI" id="CHEBI:18420"/>
    </cofactor>
</comment>
<evidence type="ECO:0000256" key="3">
    <source>
        <dbReference type="ARBA" id="ARBA00015552"/>
    </source>
</evidence>
<comment type="similarity">
    <text evidence="1 4">Belongs to the Nudix hydrolase family. NudJ subfamily.</text>
</comment>
<dbReference type="Gene3D" id="3.90.79.10">
    <property type="entry name" value="Nucleoside Triphosphate Pyrophosphohydrolase"/>
    <property type="match status" value="1"/>
</dbReference>
<dbReference type="GO" id="GO:0004787">
    <property type="term" value="F:thiamine diphosphate phosphatase activity"/>
    <property type="evidence" value="ECO:0007669"/>
    <property type="project" value="InterPro"/>
</dbReference>